<dbReference type="InterPro" id="IPR000719">
    <property type="entry name" value="Prot_kinase_dom"/>
</dbReference>
<dbReference type="GO" id="GO:0004674">
    <property type="term" value="F:protein serine/threonine kinase activity"/>
    <property type="evidence" value="ECO:0007669"/>
    <property type="project" value="UniProtKB-KW"/>
</dbReference>
<dbReference type="InterPro" id="IPR017441">
    <property type="entry name" value="Protein_kinase_ATP_BS"/>
</dbReference>
<feature type="chain" id="PRO_5043699315" description="non-specific serine/threonine protein kinase" evidence="21">
    <location>
        <begin position="21"/>
        <end position="628"/>
    </location>
</feature>
<feature type="domain" description="Protein kinase" evidence="22">
    <location>
        <begin position="293"/>
        <end position="568"/>
    </location>
</feature>
<protein>
    <recommendedName>
        <fullName evidence="2">non-specific serine/threonine protein kinase</fullName>
        <ecNumber evidence="2">2.7.11.1</ecNumber>
    </recommendedName>
</protein>
<evidence type="ECO:0000313" key="24">
    <source>
        <dbReference type="Proteomes" id="UP001443914"/>
    </source>
</evidence>
<dbReference type="EMBL" id="JBDFQZ010000007">
    <property type="protein sequence ID" value="KAK9705181.1"/>
    <property type="molecule type" value="Genomic_DNA"/>
</dbReference>
<evidence type="ECO:0000256" key="10">
    <source>
        <dbReference type="ARBA" id="ARBA00022777"/>
    </source>
</evidence>
<dbReference type="Proteomes" id="UP001443914">
    <property type="component" value="Unassembled WGS sequence"/>
</dbReference>
<dbReference type="Gene3D" id="1.10.510.10">
    <property type="entry name" value="Transferase(Phosphotransferase) domain 1"/>
    <property type="match status" value="1"/>
</dbReference>
<comment type="subcellular location">
    <subcellularLocation>
        <location evidence="1">Cell membrane</location>
        <topology evidence="1">Single-pass type I membrane protein</topology>
    </subcellularLocation>
</comment>
<dbReference type="PROSITE" id="PS00107">
    <property type="entry name" value="PROTEIN_KINASE_ATP"/>
    <property type="match status" value="1"/>
</dbReference>
<feature type="region of interest" description="Disordered" evidence="19">
    <location>
        <begin position="603"/>
        <end position="628"/>
    </location>
</feature>
<keyword evidence="14" id="KW-0675">Receptor</keyword>
<dbReference type="PROSITE" id="PS50011">
    <property type="entry name" value="PROTEIN_KINASE_DOM"/>
    <property type="match status" value="1"/>
</dbReference>
<sequence>MASTFIALVFIISQLLQLLAEVDVERIACPSSFQCATLGVLGYPFTTSFNPGCGLCVVNCTVPVPTIGLTSKGPWYDVLGSFSGNRSFIVGDLLLLHITDDKCDVIEDRFRLPRSSSVRFTPLWNETLWICHKTFNVTAGNRTGTLRQLTGCTDDYNVYKNNDTLDPIPGCQVVQYPTAVMVELTDQCSQCVIESGSCQDLQNDGFRCINKRKDRIKRILILGLGISGGSISILVVALVCCYLKKIKLNSLDSTSRNITRGPRRMKTDLEGSNIYFSVPVFSYGELEEATNNFDSSRELGDGGFGTVYYGRLKDGREVAVKRLYERNYRQLEQFMNEIEILADLRHQNLVSLYGCTSRRSKELLLVYEYVPNGTVADQLNGDQAKCGMLTWPIRLSIAIETANALSYLHSSDIIHRDIKSNNILLDNNFRVKVADFGLSRLFPMDVTHVSTAPQGTPGYLDPEYHQCYQLTDKSDVYSFGVVLAELISSLPAIDISREQDEINLSMYAIKRIQRGALDELVDHRLGFKTDKKTKRMITLVAELAFQCLQQRKELRPSMTEVVEALKMIESVDCNAQNAEVQKKSDRLSKTQMDGDCTWLLKNTENPASPNSVMQKWGSSNATTPTVSK</sequence>
<evidence type="ECO:0000256" key="9">
    <source>
        <dbReference type="ARBA" id="ARBA00022741"/>
    </source>
</evidence>
<evidence type="ECO:0000256" key="6">
    <source>
        <dbReference type="ARBA" id="ARBA00022679"/>
    </source>
</evidence>
<keyword evidence="15" id="KW-0325">Glycoprotein</keyword>
<comment type="catalytic activity">
    <reaction evidence="17">
        <text>L-seryl-[protein] + ATP = O-phospho-L-seryl-[protein] + ADP + H(+)</text>
        <dbReference type="Rhea" id="RHEA:17989"/>
        <dbReference type="Rhea" id="RHEA-COMP:9863"/>
        <dbReference type="Rhea" id="RHEA-COMP:11604"/>
        <dbReference type="ChEBI" id="CHEBI:15378"/>
        <dbReference type="ChEBI" id="CHEBI:29999"/>
        <dbReference type="ChEBI" id="CHEBI:30616"/>
        <dbReference type="ChEBI" id="CHEBI:83421"/>
        <dbReference type="ChEBI" id="CHEBI:456216"/>
        <dbReference type="EC" id="2.7.11.1"/>
    </reaction>
</comment>
<accession>A0AAW1JMN6</accession>
<evidence type="ECO:0000256" key="17">
    <source>
        <dbReference type="ARBA" id="ARBA00048679"/>
    </source>
</evidence>
<keyword evidence="10" id="KW-0418">Kinase</keyword>
<keyword evidence="4" id="KW-0723">Serine/threonine-protein kinase</keyword>
<evidence type="ECO:0000256" key="1">
    <source>
        <dbReference type="ARBA" id="ARBA00004251"/>
    </source>
</evidence>
<dbReference type="InterPro" id="IPR011009">
    <property type="entry name" value="Kinase-like_dom_sf"/>
</dbReference>
<dbReference type="SUPFAM" id="SSF56112">
    <property type="entry name" value="Protein kinase-like (PK-like)"/>
    <property type="match status" value="1"/>
</dbReference>
<dbReference type="GO" id="GO:0005524">
    <property type="term" value="F:ATP binding"/>
    <property type="evidence" value="ECO:0007669"/>
    <property type="project" value="UniProtKB-UniRule"/>
</dbReference>
<evidence type="ECO:0000256" key="4">
    <source>
        <dbReference type="ARBA" id="ARBA00022527"/>
    </source>
</evidence>
<evidence type="ECO:0000256" key="8">
    <source>
        <dbReference type="ARBA" id="ARBA00022729"/>
    </source>
</evidence>
<dbReference type="Gene3D" id="3.30.200.20">
    <property type="entry name" value="Phosphorylase Kinase, domain 1"/>
    <property type="match status" value="1"/>
</dbReference>
<dbReference type="EC" id="2.7.11.1" evidence="2"/>
<keyword evidence="7 20" id="KW-0812">Transmembrane</keyword>
<dbReference type="PROSITE" id="PS00108">
    <property type="entry name" value="PROTEIN_KINASE_ST"/>
    <property type="match status" value="1"/>
</dbReference>
<evidence type="ECO:0000259" key="22">
    <source>
        <dbReference type="PROSITE" id="PS50011"/>
    </source>
</evidence>
<evidence type="ECO:0000313" key="23">
    <source>
        <dbReference type="EMBL" id="KAK9705181.1"/>
    </source>
</evidence>
<evidence type="ECO:0000256" key="19">
    <source>
        <dbReference type="SAM" id="MobiDB-lite"/>
    </source>
</evidence>
<evidence type="ECO:0000256" key="12">
    <source>
        <dbReference type="ARBA" id="ARBA00022989"/>
    </source>
</evidence>
<comment type="catalytic activity">
    <reaction evidence="16">
        <text>L-threonyl-[protein] + ATP = O-phospho-L-threonyl-[protein] + ADP + H(+)</text>
        <dbReference type="Rhea" id="RHEA:46608"/>
        <dbReference type="Rhea" id="RHEA-COMP:11060"/>
        <dbReference type="Rhea" id="RHEA-COMP:11605"/>
        <dbReference type="ChEBI" id="CHEBI:15378"/>
        <dbReference type="ChEBI" id="CHEBI:30013"/>
        <dbReference type="ChEBI" id="CHEBI:30616"/>
        <dbReference type="ChEBI" id="CHEBI:61977"/>
        <dbReference type="ChEBI" id="CHEBI:456216"/>
        <dbReference type="EC" id="2.7.11.1"/>
    </reaction>
</comment>
<feature type="signal peptide" evidence="21">
    <location>
        <begin position="1"/>
        <end position="20"/>
    </location>
</feature>
<keyword evidence="13 20" id="KW-0472">Membrane</keyword>
<keyword evidence="24" id="KW-1185">Reference proteome</keyword>
<dbReference type="FunFam" id="1.10.510.10:FF:000161">
    <property type="entry name" value="Wall-associated receptor kinase-like 20"/>
    <property type="match status" value="1"/>
</dbReference>
<evidence type="ECO:0000256" key="21">
    <source>
        <dbReference type="SAM" id="SignalP"/>
    </source>
</evidence>
<comment type="caution">
    <text evidence="23">The sequence shown here is derived from an EMBL/GenBank/DDBJ whole genome shotgun (WGS) entry which is preliminary data.</text>
</comment>
<keyword evidence="3" id="KW-1003">Cell membrane</keyword>
<dbReference type="FunFam" id="3.30.200.20:FF:000214">
    <property type="entry name" value="WAK1-OsWAK receptor-like cytoplasmic kinase (OsWAK-RLCK)"/>
    <property type="match status" value="1"/>
</dbReference>
<evidence type="ECO:0000256" key="20">
    <source>
        <dbReference type="SAM" id="Phobius"/>
    </source>
</evidence>
<evidence type="ECO:0000256" key="18">
    <source>
        <dbReference type="PROSITE-ProRule" id="PRU10141"/>
    </source>
</evidence>
<keyword evidence="6" id="KW-0808">Transferase</keyword>
<evidence type="ECO:0000256" key="5">
    <source>
        <dbReference type="ARBA" id="ARBA00022553"/>
    </source>
</evidence>
<keyword evidence="9 18" id="KW-0547">Nucleotide-binding</keyword>
<reference evidence="23" key="1">
    <citation type="submission" date="2024-03" db="EMBL/GenBank/DDBJ databases">
        <title>WGS assembly of Saponaria officinalis var. Norfolk2.</title>
        <authorList>
            <person name="Jenkins J."/>
            <person name="Shu S."/>
            <person name="Grimwood J."/>
            <person name="Barry K."/>
            <person name="Goodstein D."/>
            <person name="Schmutz J."/>
            <person name="Leebens-Mack J."/>
            <person name="Osbourn A."/>
        </authorList>
    </citation>
    <scope>NUCLEOTIDE SEQUENCE [LARGE SCALE GENOMIC DNA]</scope>
    <source>
        <strain evidence="23">JIC</strain>
    </source>
</reference>
<evidence type="ECO:0000256" key="13">
    <source>
        <dbReference type="ARBA" id="ARBA00023136"/>
    </source>
</evidence>
<dbReference type="GO" id="GO:0005886">
    <property type="term" value="C:plasma membrane"/>
    <property type="evidence" value="ECO:0007669"/>
    <property type="project" value="UniProtKB-SubCell"/>
</dbReference>
<keyword evidence="8 21" id="KW-0732">Signal</keyword>
<evidence type="ECO:0000256" key="11">
    <source>
        <dbReference type="ARBA" id="ARBA00022840"/>
    </source>
</evidence>
<evidence type="ECO:0000256" key="7">
    <source>
        <dbReference type="ARBA" id="ARBA00022692"/>
    </source>
</evidence>
<dbReference type="PANTHER" id="PTHR46008">
    <property type="entry name" value="LEAF RUST 10 DISEASE-RESISTANCE LOCUS RECEPTOR-LIKE PROTEIN KINASE-LIKE 1.4"/>
    <property type="match status" value="1"/>
</dbReference>
<gene>
    <name evidence="23" type="ORF">RND81_07G039000</name>
</gene>
<keyword evidence="5" id="KW-0597">Phosphoprotein</keyword>
<keyword evidence="11 18" id="KW-0067">ATP-binding</keyword>
<evidence type="ECO:0000256" key="14">
    <source>
        <dbReference type="ARBA" id="ARBA00023170"/>
    </source>
</evidence>
<dbReference type="CDD" id="cd14066">
    <property type="entry name" value="STKc_IRAK"/>
    <property type="match status" value="1"/>
</dbReference>
<evidence type="ECO:0000256" key="16">
    <source>
        <dbReference type="ARBA" id="ARBA00047899"/>
    </source>
</evidence>
<dbReference type="Pfam" id="PF00069">
    <property type="entry name" value="Pkinase"/>
    <property type="match status" value="1"/>
</dbReference>
<keyword evidence="12 20" id="KW-1133">Transmembrane helix</keyword>
<feature type="transmembrane region" description="Helical" evidence="20">
    <location>
        <begin position="219"/>
        <end position="243"/>
    </location>
</feature>
<dbReference type="AlphaFoldDB" id="A0AAW1JMN6"/>
<feature type="binding site" evidence="18">
    <location>
        <position position="321"/>
    </location>
    <ligand>
        <name>ATP</name>
        <dbReference type="ChEBI" id="CHEBI:30616"/>
    </ligand>
</feature>
<name>A0AAW1JMN6_SAPOF</name>
<dbReference type="SMART" id="SM00220">
    <property type="entry name" value="S_TKc"/>
    <property type="match status" value="1"/>
</dbReference>
<evidence type="ECO:0000256" key="2">
    <source>
        <dbReference type="ARBA" id="ARBA00012513"/>
    </source>
</evidence>
<evidence type="ECO:0000256" key="3">
    <source>
        <dbReference type="ARBA" id="ARBA00022475"/>
    </source>
</evidence>
<proteinExistence type="predicted"/>
<organism evidence="23 24">
    <name type="scientific">Saponaria officinalis</name>
    <name type="common">Common soapwort</name>
    <name type="synonym">Lychnis saponaria</name>
    <dbReference type="NCBI Taxonomy" id="3572"/>
    <lineage>
        <taxon>Eukaryota</taxon>
        <taxon>Viridiplantae</taxon>
        <taxon>Streptophyta</taxon>
        <taxon>Embryophyta</taxon>
        <taxon>Tracheophyta</taxon>
        <taxon>Spermatophyta</taxon>
        <taxon>Magnoliopsida</taxon>
        <taxon>eudicotyledons</taxon>
        <taxon>Gunneridae</taxon>
        <taxon>Pentapetalae</taxon>
        <taxon>Caryophyllales</taxon>
        <taxon>Caryophyllaceae</taxon>
        <taxon>Caryophylleae</taxon>
        <taxon>Saponaria</taxon>
    </lineage>
</organism>
<dbReference type="InterPro" id="IPR008271">
    <property type="entry name" value="Ser/Thr_kinase_AS"/>
</dbReference>
<dbReference type="PANTHER" id="PTHR46008:SF2">
    <property type="entry name" value="LEAF RUST 10 DISEASE-RESISTANCE LOCUS RECEPTOR-LIKE PROTEIN KINASE-LIKE 1.4"/>
    <property type="match status" value="1"/>
</dbReference>
<evidence type="ECO:0000256" key="15">
    <source>
        <dbReference type="ARBA" id="ARBA00023180"/>
    </source>
</evidence>